<accession>A0A0S4J474</accession>
<dbReference type="InterPro" id="IPR051131">
    <property type="entry name" value="NEK_Ser/Thr_kinase_NIMA"/>
</dbReference>
<keyword evidence="3" id="KW-0808">Transferase</keyword>
<evidence type="ECO:0000256" key="4">
    <source>
        <dbReference type="ARBA" id="ARBA00022741"/>
    </source>
</evidence>
<dbReference type="Pfam" id="PF00069">
    <property type="entry name" value="Pkinase"/>
    <property type="match status" value="1"/>
</dbReference>
<dbReference type="PROSITE" id="PS50011">
    <property type="entry name" value="PROTEIN_KINASE_DOM"/>
    <property type="match status" value="1"/>
</dbReference>
<dbReference type="AlphaFoldDB" id="A0A0S4J474"/>
<sequence>MEYCDGGDLYTFLQRRRAAGQLLSPKEVIALMAQLLLAIHYLHGKSILHRDIKTSNVFLSRDYQMVKLGDFGCSVKSDMSIAEDQRRTLCGTWQNVAPEVLVVDREQRAEYGKKAETWSAGVVMYELMTLCPPFSCDPTDAESFQTMLHAIACGAVPPIDPQLGYPQELVNLCHAMLTPDKRARPFVRGILQHPLMQDGVRSWLHEAHVLTEEERALILEQLHAVQEPHGFTFMCKCNRVRSSSSDVIPAELGIKDSGAKLYFRDAQRRNDDWNTCSLVECVIEDDDFEEGDGKLFYGLCVRPRGFNPVTFGYFDKEQRDLLKAELVARTMTD</sequence>
<keyword evidence="11" id="KW-1185">Reference proteome</keyword>
<comment type="catalytic activity">
    <reaction evidence="8">
        <text>L-seryl-[protein] + ATP = O-phospho-L-seryl-[protein] + ADP + H(+)</text>
        <dbReference type="Rhea" id="RHEA:17989"/>
        <dbReference type="Rhea" id="RHEA-COMP:9863"/>
        <dbReference type="Rhea" id="RHEA-COMP:11604"/>
        <dbReference type="ChEBI" id="CHEBI:15378"/>
        <dbReference type="ChEBI" id="CHEBI:29999"/>
        <dbReference type="ChEBI" id="CHEBI:30616"/>
        <dbReference type="ChEBI" id="CHEBI:83421"/>
        <dbReference type="ChEBI" id="CHEBI:456216"/>
        <dbReference type="EC" id="2.7.11.1"/>
    </reaction>
</comment>
<dbReference type="GO" id="GO:0005524">
    <property type="term" value="F:ATP binding"/>
    <property type="evidence" value="ECO:0007669"/>
    <property type="project" value="UniProtKB-KW"/>
</dbReference>
<evidence type="ECO:0000259" key="9">
    <source>
        <dbReference type="PROSITE" id="PS50011"/>
    </source>
</evidence>
<evidence type="ECO:0000256" key="1">
    <source>
        <dbReference type="ARBA" id="ARBA00012513"/>
    </source>
</evidence>
<dbReference type="InterPro" id="IPR000719">
    <property type="entry name" value="Prot_kinase_dom"/>
</dbReference>
<name>A0A0S4J474_BODSA</name>
<keyword evidence="5 10" id="KW-0418">Kinase</keyword>
<dbReference type="PANTHER" id="PTHR44899">
    <property type="entry name" value="CAMK FAMILY PROTEIN KINASE"/>
    <property type="match status" value="1"/>
</dbReference>
<dbReference type="OrthoDB" id="8693905at2759"/>
<evidence type="ECO:0000256" key="3">
    <source>
        <dbReference type="ARBA" id="ARBA00022679"/>
    </source>
</evidence>
<dbReference type="Gene3D" id="1.10.510.10">
    <property type="entry name" value="Transferase(Phosphotransferase) domain 1"/>
    <property type="match status" value="1"/>
</dbReference>
<reference evidence="11" key="1">
    <citation type="submission" date="2015-09" db="EMBL/GenBank/DDBJ databases">
        <authorList>
            <consortium name="Pathogen Informatics"/>
        </authorList>
    </citation>
    <scope>NUCLEOTIDE SEQUENCE [LARGE SCALE GENOMIC DNA]</scope>
    <source>
        <strain evidence="11">Lake Konstanz</strain>
    </source>
</reference>
<gene>
    <name evidence="10" type="ORF">BSAL_92210</name>
</gene>
<dbReference type="PANTHER" id="PTHR44899:SF3">
    <property type="entry name" value="SERINE_THREONINE-PROTEIN KINASE NEK1"/>
    <property type="match status" value="1"/>
</dbReference>
<protein>
    <recommendedName>
        <fullName evidence="1">non-specific serine/threonine protein kinase</fullName>
        <ecNumber evidence="1">2.7.11.1</ecNumber>
    </recommendedName>
</protein>
<evidence type="ECO:0000313" key="11">
    <source>
        <dbReference type="Proteomes" id="UP000051952"/>
    </source>
</evidence>
<evidence type="ECO:0000256" key="6">
    <source>
        <dbReference type="ARBA" id="ARBA00022840"/>
    </source>
</evidence>
<dbReference type="Proteomes" id="UP000051952">
    <property type="component" value="Unassembled WGS sequence"/>
</dbReference>
<dbReference type="EMBL" id="CYKH01001272">
    <property type="protein sequence ID" value="CUG86255.1"/>
    <property type="molecule type" value="Genomic_DNA"/>
</dbReference>
<organism evidence="10 11">
    <name type="scientific">Bodo saltans</name>
    <name type="common">Flagellated protozoan</name>
    <dbReference type="NCBI Taxonomy" id="75058"/>
    <lineage>
        <taxon>Eukaryota</taxon>
        <taxon>Discoba</taxon>
        <taxon>Euglenozoa</taxon>
        <taxon>Kinetoplastea</taxon>
        <taxon>Metakinetoplastina</taxon>
        <taxon>Eubodonida</taxon>
        <taxon>Bodonidae</taxon>
        <taxon>Bodo</taxon>
    </lineage>
</organism>
<dbReference type="EC" id="2.7.11.1" evidence="1"/>
<feature type="domain" description="Protein kinase" evidence="9">
    <location>
        <begin position="1"/>
        <end position="196"/>
    </location>
</feature>
<evidence type="ECO:0000256" key="7">
    <source>
        <dbReference type="ARBA" id="ARBA00047899"/>
    </source>
</evidence>
<evidence type="ECO:0000313" key="10">
    <source>
        <dbReference type="EMBL" id="CUG86255.1"/>
    </source>
</evidence>
<dbReference type="GO" id="GO:0004674">
    <property type="term" value="F:protein serine/threonine kinase activity"/>
    <property type="evidence" value="ECO:0007669"/>
    <property type="project" value="UniProtKB-KW"/>
</dbReference>
<comment type="catalytic activity">
    <reaction evidence="7">
        <text>L-threonyl-[protein] + ATP = O-phospho-L-threonyl-[protein] + ADP + H(+)</text>
        <dbReference type="Rhea" id="RHEA:46608"/>
        <dbReference type="Rhea" id="RHEA-COMP:11060"/>
        <dbReference type="Rhea" id="RHEA-COMP:11605"/>
        <dbReference type="ChEBI" id="CHEBI:15378"/>
        <dbReference type="ChEBI" id="CHEBI:30013"/>
        <dbReference type="ChEBI" id="CHEBI:30616"/>
        <dbReference type="ChEBI" id="CHEBI:61977"/>
        <dbReference type="ChEBI" id="CHEBI:456216"/>
        <dbReference type="EC" id="2.7.11.1"/>
    </reaction>
</comment>
<dbReference type="SMART" id="SM00220">
    <property type="entry name" value="S_TKc"/>
    <property type="match status" value="1"/>
</dbReference>
<evidence type="ECO:0000256" key="5">
    <source>
        <dbReference type="ARBA" id="ARBA00022777"/>
    </source>
</evidence>
<dbReference type="InterPro" id="IPR008271">
    <property type="entry name" value="Ser/Thr_kinase_AS"/>
</dbReference>
<evidence type="ECO:0000256" key="8">
    <source>
        <dbReference type="ARBA" id="ARBA00048679"/>
    </source>
</evidence>
<dbReference type="PROSITE" id="PS00108">
    <property type="entry name" value="PROTEIN_KINASE_ST"/>
    <property type="match status" value="1"/>
</dbReference>
<dbReference type="SUPFAM" id="SSF56112">
    <property type="entry name" value="Protein kinase-like (PK-like)"/>
    <property type="match status" value="1"/>
</dbReference>
<keyword evidence="6" id="KW-0067">ATP-binding</keyword>
<proteinExistence type="predicted"/>
<dbReference type="VEuPathDB" id="TriTrypDB:BSAL_92210"/>
<dbReference type="InterPro" id="IPR011009">
    <property type="entry name" value="Kinase-like_dom_sf"/>
</dbReference>
<keyword evidence="4" id="KW-0547">Nucleotide-binding</keyword>
<keyword evidence="2" id="KW-0723">Serine/threonine-protein kinase</keyword>
<evidence type="ECO:0000256" key="2">
    <source>
        <dbReference type="ARBA" id="ARBA00022527"/>
    </source>
</evidence>